<gene>
    <name evidence="2" type="ORF">SGCZBJ_16580</name>
</gene>
<dbReference type="EMBL" id="PJRS01000034">
    <property type="protein sequence ID" value="PLR22971.1"/>
    <property type="molecule type" value="Genomic_DNA"/>
</dbReference>
<evidence type="ECO:0000256" key="1">
    <source>
        <dbReference type="SAM" id="SignalP"/>
    </source>
</evidence>
<keyword evidence="1" id="KW-0732">Signal</keyword>
<protein>
    <submittedName>
        <fullName evidence="2">Uncharacterized protein</fullName>
    </submittedName>
</protein>
<dbReference type="Proteomes" id="UP000234479">
    <property type="component" value="Unassembled WGS sequence"/>
</dbReference>
<feature type="signal peptide" evidence="1">
    <location>
        <begin position="1"/>
        <end position="25"/>
    </location>
</feature>
<keyword evidence="3" id="KW-1185">Reference proteome</keyword>
<name>A0A2N5DA79_9CAUL</name>
<accession>A0A2N5DA79</accession>
<reference evidence="2 3" key="1">
    <citation type="submission" date="2017-12" db="EMBL/GenBank/DDBJ databases">
        <title>The genome sequence of Caulobacter sp. 410.</title>
        <authorList>
            <person name="Gao J."/>
            <person name="Mao X."/>
            <person name="Sun J."/>
        </authorList>
    </citation>
    <scope>NUCLEOTIDE SEQUENCE [LARGE SCALE GENOMIC DNA]</scope>
    <source>
        <strain evidence="2 3">410</strain>
    </source>
</reference>
<comment type="caution">
    <text evidence="2">The sequence shown here is derived from an EMBL/GenBank/DDBJ whole genome shotgun (WGS) entry which is preliminary data.</text>
</comment>
<organism evidence="2 3">
    <name type="scientific">Caulobacter zeae</name>
    <dbReference type="NCBI Taxonomy" id="2055137"/>
    <lineage>
        <taxon>Bacteria</taxon>
        <taxon>Pseudomonadati</taxon>
        <taxon>Pseudomonadota</taxon>
        <taxon>Alphaproteobacteria</taxon>
        <taxon>Caulobacterales</taxon>
        <taxon>Caulobacteraceae</taxon>
        <taxon>Caulobacter</taxon>
    </lineage>
</organism>
<evidence type="ECO:0000313" key="2">
    <source>
        <dbReference type="EMBL" id="PLR22971.1"/>
    </source>
</evidence>
<proteinExistence type="predicted"/>
<feature type="chain" id="PRO_5014995452" evidence="1">
    <location>
        <begin position="26"/>
        <end position="187"/>
    </location>
</feature>
<dbReference type="AlphaFoldDB" id="A0A2N5DA79"/>
<dbReference type="RefSeq" id="WP_101719100.1">
    <property type="nucleotide sequence ID" value="NZ_PJRS01000034.1"/>
</dbReference>
<dbReference type="OrthoDB" id="7189461at2"/>
<evidence type="ECO:0000313" key="3">
    <source>
        <dbReference type="Proteomes" id="UP000234479"/>
    </source>
</evidence>
<sequence>MRSTFLLTVAAASLALAAASGQAQAQSVTGTVQVNGTVSNRCLFVTDNVVLDLGELSLQTGDVSAIGRLDGVKLTSRTATLNGWCNGVSATMAVEAQPIFNTSFTSTAPTGFERRIDYTATATASPSGGSVSASDSTLASGGGAASATGIFASDIVVSFADAATPAGGRLVSGSYSGSVAVTLAPAT</sequence>